<comment type="caution">
    <text evidence="2">The sequence shown here is derived from an EMBL/GenBank/DDBJ whole genome shotgun (WGS) entry which is preliminary data.</text>
</comment>
<evidence type="ECO:0000256" key="1">
    <source>
        <dbReference type="SAM" id="MobiDB-lite"/>
    </source>
</evidence>
<sequence>MRTLAKNLGVAIQIDKAIQGRIYRQTKPDGTARAFLDDICAEFNLVWYFDGQTLYVTPSDKLRIEIFTFEKNDVEAVLDTLKQLDLYAYRFTHKYTKHDKILLVRGPDPYLKVLKQTFEALEKNEPPKVAVLRGSPSTSFPYMPPIPPAQPNLLRPPQK</sequence>
<protein>
    <submittedName>
        <fullName evidence="2">Uncharacterized protein</fullName>
    </submittedName>
</protein>
<name>A0A368JY97_9HYPH</name>
<gene>
    <name evidence="2" type="ORF">DUT91_24225</name>
</gene>
<dbReference type="OrthoDB" id="9775455at2"/>
<reference evidence="2 3" key="1">
    <citation type="submission" date="2018-07" db="EMBL/GenBank/DDBJ databases">
        <title>The draft genome of Phyllobacterium salinisoli.</title>
        <authorList>
            <person name="Liu L."/>
            <person name="Li L."/>
            <person name="Zhang X."/>
            <person name="Liang L."/>
        </authorList>
    </citation>
    <scope>NUCLEOTIDE SEQUENCE [LARGE SCALE GENOMIC DNA]</scope>
    <source>
        <strain evidence="2 3">LLAN61</strain>
    </source>
</reference>
<proteinExistence type="predicted"/>
<dbReference type="EMBL" id="QOZG01000041">
    <property type="protein sequence ID" value="RCS21425.1"/>
    <property type="molecule type" value="Genomic_DNA"/>
</dbReference>
<dbReference type="Proteomes" id="UP000253420">
    <property type="component" value="Unassembled WGS sequence"/>
</dbReference>
<accession>A0A368JY97</accession>
<feature type="region of interest" description="Disordered" evidence="1">
    <location>
        <begin position="129"/>
        <end position="159"/>
    </location>
</feature>
<organism evidence="2 3">
    <name type="scientific">Phyllobacterium salinisoli</name>
    <dbReference type="NCBI Taxonomy" id="1899321"/>
    <lineage>
        <taxon>Bacteria</taxon>
        <taxon>Pseudomonadati</taxon>
        <taxon>Pseudomonadota</taxon>
        <taxon>Alphaproteobacteria</taxon>
        <taxon>Hyphomicrobiales</taxon>
        <taxon>Phyllobacteriaceae</taxon>
        <taxon>Phyllobacterium</taxon>
    </lineage>
</organism>
<dbReference type="AlphaFoldDB" id="A0A368JY97"/>
<dbReference type="InterPro" id="IPR038591">
    <property type="entry name" value="NolW-like_sf"/>
</dbReference>
<keyword evidence="3" id="KW-1185">Reference proteome</keyword>
<evidence type="ECO:0000313" key="3">
    <source>
        <dbReference type="Proteomes" id="UP000253420"/>
    </source>
</evidence>
<evidence type="ECO:0000313" key="2">
    <source>
        <dbReference type="EMBL" id="RCS21425.1"/>
    </source>
</evidence>
<dbReference type="Gene3D" id="3.30.1370.120">
    <property type="match status" value="1"/>
</dbReference>
<dbReference type="Gene3D" id="3.55.50.30">
    <property type="match status" value="1"/>
</dbReference>